<gene>
    <name evidence="1" type="ORF">GA0070563_101429</name>
</gene>
<evidence type="ECO:0000313" key="2">
    <source>
        <dbReference type="Proteomes" id="UP000183585"/>
    </source>
</evidence>
<dbReference type="AlphaFoldDB" id="A0A1C4UDC6"/>
<name>A0A1C4UDC6_9ACTN</name>
<dbReference type="EMBL" id="FMCT01000001">
    <property type="protein sequence ID" value="SCE69652.1"/>
    <property type="molecule type" value="Genomic_DNA"/>
</dbReference>
<reference evidence="2" key="1">
    <citation type="submission" date="2016-06" db="EMBL/GenBank/DDBJ databases">
        <authorList>
            <person name="Varghese N."/>
            <person name="Submissions Spin"/>
        </authorList>
    </citation>
    <scope>NUCLEOTIDE SEQUENCE [LARGE SCALE GENOMIC DNA]</scope>
    <source>
        <strain evidence="2">DSM 43168</strain>
    </source>
</reference>
<dbReference type="RefSeq" id="WP_074472504.1">
    <property type="nucleotide sequence ID" value="NZ_FMCT01000001.1"/>
</dbReference>
<evidence type="ECO:0008006" key="3">
    <source>
        <dbReference type="Google" id="ProtNLM"/>
    </source>
</evidence>
<sequence>MDDQTGELARDIEVVNRALASTRVHLAALARAEDALELRRPTHSPLLTLVEQAEKAAARVTRYLRALSPTSTSDVNRNRECS</sequence>
<accession>A0A1C4UDC6</accession>
<protein>
    <recommendedName>
        <fullName evidence="3">Histidine kinase</fullName>
    </recommendedName>
</protein>
<proteinExistence type="predicted"/>
<organism evidence="1 2">
    <name type="scientific">Micromonospora carbonacea</name>
    <dbReference type="NCBI Taxonomy" id="47853"/>
    <lineage>
        <taxon>Bacteria</taxon>
        <taxon>Bacillati</taxon>
        <taxon>Actinomycetota</taxon>
        <taxon>Actinomycetes</taxon>
        <taxon>Micromonosporales</taxon>
        <taxon>Micromonosporaceae</taxon>
        <taxon>Micromonospora</taxon>
    </lineage>
</organism>
<keyword evidence="2" id="KW-1185">Reference proteome</keyword>
<evidence type="ECO:0000313" key="1">
    <source>
        <dbReference type="EMBL" id="SCE69652.1"/>
    </source>
</evidence>
<dbReference type="Proteomes" id="UP000183585">
    <property type="component" value="Unassembled WGS sequence"/>
</dbReference>